<evidence type="ECO:0008006" key="3">
    <source>
        <dbReference type="Google" id="ProtNLM"/>
    </source>
</evidence>
<evidence type="ECO:0000313" key="1">
    <source>
        <dbReference type="EMBL" id="ORC34051.1"/>
    </source>
</evidence>
<gene>
    <name evidence="1" type="ORF">B4O97_14290</name>
</gene>
<dbReference type="EMBL" id="MWQY01000016">
    <property type="protein sequence ID" value="ORC34051.1"/>
    <property type="molecule type" value="Genomic_DNA"/>
</dbReference>
<organism evidence="1 2">
    <name type="scientific">Marispirochaeta aestuarii</name>
    <dbReference type="NCBI Taxonomy" id="1963862"/>
    <lineage>
        <taxon>Bacteria</taxon>
        <taxon>Pseudomonadati</taxon>
        <taxon>Spirochaetota</taxon>
        <taxon>Spirochaetia</taxon>
        <taxon>Spirochaetales</taxon>
        <taxon>Spirochaetaceae</taxon>
        <taxon>Marispirochaeta</taxon>
    </lineage>
</organism>
<name>A0A1Y1RVK2_9SPIO</name>
<sequence length="76" mass="9055">MSEKLIMFHGFDQDEVLGLMRLLKANIAEPRKVAFCMTTENNLEWKIRDLISDVVEEHEYMLKREEERAAKREAEE</sequence>
<proteinExistence type="predicted"/>
<dbReference type="STRING" id="1963862.B4O97_14290"/>
<dbReference type="AlphaFoldDB" id="A0A1Y1RVK2"/>
<evidence type="ECO:0000313" key="2">
    <source>
        <dbReference type="Proteomes" id="UP000192343"/>
    </source>
</evidence>
<dbReference type="OrthoDB" id="370808at2"/>
<keyword evidence="2" id="KW-1185">Reference proteome</keyword>
<dbReference type="Proteomes" id="UP000192343">
    <property type="component" value="Unassembled WGS sequence"/>
</dbReference>
<dbReference type="Pfam" id="PF12646">
    <property type="entry name" value="DUF3783"/>
    <property type="match status" value="1"/>
</dbReference>
<comment type="caution">
    <text evidence="1">The sequence shown here is derived from an EMBL/GenBank/DDBJ whole genome shotgun (WGS) entry which is preliminary data.</text>
</comment>
<reference evidence="1 2" key="1">
    <citation type="submission" date="2017-03" db="EMBL/GenBank/DDBJ databases">
        <title>Draft Genome sequence of Marispirochaeta sp. strain JC444.</title>
        <authorList>
            <person name="Shivani Y."/>
            <person name="Subhash Y."/>
            <person name="Sasikala C."/>
            <person name="Ramana C."/>
        </authorList>
    </citation>
    <scope>NUCLEOTIDE SEQUENCE [LARGE SCALE GENOMIC DNA]</scope>
    <source>
        <strain evidence="1 2">JC444</strain>
    </source>
</reference>
<protein>
    <recommendedName>
        <fullName evidence="3">DUF3783 domain-containing protein</fullName>
    </recommendedName>
</protein>
<accession>A0A1Y1RVK2</accession>
<dbReference type="RefSeq" id="WP_083051820.1">
    <property type="nucleotide sequence ID" value="NZ_CAXXQO010000003.1"/>
</dbReference>
<dbReference type="InterPro" id="IPR016621">
    <property type="entry name" value="UCP014543"/>
</dbReference>